<evidence type="ECO:0000259" key="8">
    <source>
        <dbReference type="Pfam" id="PF10520"/>
    </source>
</evidence>
<dbReference type="InterPro" id="IPR019547">
    <property type="entry name" value="Lipid_desat"/>
</dbReference>
<dbReference type="Pfam" id="PF10520">
    <property type="entry name" value="Lipid_desat"/>
    <property type="match status" value="1"/>
</dbReference>
<dbReference type="AlphaFoldDB" id="W7T393"/>
<evidence type="ECO:0000256" key="6">
    <source>
        <dbReference type="SAM" id="MobiDB-lite"/>
    </source>
</evidence>
<dbReference type="InterPro" id="IPR052864">
    <property type="entry name" value="Chloroplast_FAD_CarF"/>
</dbReference>
<protein>
    <submittedName>
        <fullName evidence="9">Kua-ubiquitin conjugating enzyme hybrid, localization</fullName>
    </submittedName>
</protein>
<keyword evidence="5 7" id="KW-0472">Membrane</keyword>
<evidence type="ECO:0000256" key="2">
    <source>
        <dbReference type="ARBA" id="ARBA00007620"/>
    </source>
</evidence>
<keyword evidence="3 7" id="KW-0812">Transmembrane</keyword>
<comment type="similarity">
    <text evidence="2">Belongs to the fatty acid desaturase CarF family.</text>
</comment>
<feature type="transmembrane region" description="Helical" evidence="7">
    <location>
        <begin position="116"/>
        <end position="138"/>
    </location>
</feature>
<feature type="domain" description="Lipid desaturase" evidence="8">
    <location>
        <begin position="130"/>
        <end position="276"/>
    </location>
</feature>
<keyword evidence="10" id="KW-1185">Reference proteome</keyword>
<dbReference type="OrthoDB" id="203481at2759"/>
<sequence>MSTTKVATTTQSANCTSRPDSRLHDFSSTAVGGHDSESKARTWRILTPAQRIEKLNGMAMKRAQEMEKVLTPSHPDWPMYELVRRGNPVFKHRWMVLLYAYWALTGTGLLRCPSFAFGMSAFIITYLYIELYGAILHVNLDNPSFLSLPVLWEACLEFQYHHVIPSEITLRSYPQIAADLNLIVAMQFIVCTIVFYAHGGLFNPYIHATMACGLVNAYLLEWAHRQAHFPRGKRHAFAQYLQDRGFLVSEALHRRHHQTFDVGFPVLSGLSEPVINFVRAKVCANQWVWLAAFISMTFAGLPCIISVNMRLWEWGGEVVYRGGQECDVYLYVEEILGMARALCLGLSSSCMSFIESNF</sequence>
<proteinExistence type="inferred from homology"/>
<dbReference type="GO" id="GO:0016020">
    <property type="term" value="C:membrane"/>
    <property type="evidence" value="ECO:0007669"/>
    <property type="project" value="UniProtKB-SubCell"/>
</dbReference>
<accession>W7T393</accession>
<comment type="caution">
    <text evidence="9">The sequence shown here is derived from an EMBL/GenBank/DDBJ whole genome shotgun (WGS) entry which is preliminary data.</text>
</comment>
<feature type="transmembrane region" description="Helical" evidence="7">
    <location>
        <begin position="180"/>
        <end position="199"/>
    </location>
</feature>
<feature type="compositionally biased region" description="Polar residues" evidence="6">
    <location>
        <begin position="1"/>
        <end position="18"/>
    </location>
</feature>
<feature type="transmembrane region" description="Helical" evidence="7">
    <location>
        <begin position="287"/>
        <end position="307"/>
    </location>
</feature>
<feature type="region of interest" description="Disordered" evidence="6">
    <location>
        <begin position="1"/>
        <end position="35"/>
    </location>
</feature>
<organism evidence="9 10">
    <name type="scientific">Nannochloropsis gaditana</name>
    <dbReference type="NCBI Taxonomy" id="72520"/>
    <lineage>
        <taxon>Eukaryota</taxon>
        <taxon>Sar</taxon>
        <taxon>Stramenopiles</taxon>
        <taxon>Ochrophyta</taxon>
        <taxon>Eustigmatophyceae</taxon>
        <taxon>Eustigmatales</taxon>
        <taxon>Monodopsidaceae</taxon>
        <taxon>Nannochloropsis</taxon>
    </lineage>
</organism>
<evidence type="ECO:0000313" key="10">
    <source>
        <dbReference type="Proteomes" id="UP000019335"/>
    </source>
</evidence>
<reference evidence="9 10" key="1">
    <citation type="journal article" date="2014" name="Mol. Plant">
        <title>Chromosome Scale Genome Assembly and Transcriptome Profiling of Nannochloropsis gaditana in Nitrogen Depletion.</title>
        <authorList>
            <person name="Corteggiani Carpinelli E."/>
            <person name="Telatin A."/>
            <person name="Vitulo N."/>
            <person name="Forcato C."/>
            <person name="D'Angelo M."/>
            <person name="Schiavon R."/>
            <person name="Vezzi A."/>
            <person name="Giacometti G.M."/>
            <person name="Morosinotto T."/>
            <person name="Valle G."/>
        </authorList>
    </citation>
    <scope>NUCLEOTIDE SEQUENCE [LARGE SCALE GENOMIC DNA]</scope>
    <source>
        <strain evidence="9 10">B-31</strain>
    </source>
</reference>
<evidence type="ECO:0000256" key="1">
    <source>
        <dbReference type="ARBA" id="ARBA00004141"/>
    </source>
</evidence>
<name>W7T393_9STRA</name>
<evidence type="ECO:0000256" key="5">
    <source>
        <dbReference type="ARBA" id="ARBA00023136"/>
    </source>
</evidence>
<dbReference type="EMBL" id="AZIL01002542">
    <property type="protein sequence ID" value="EWM21272.1"/>
    <property type="molecule type" value="Genomic_DNA"/>
</dbReference>
<evidence type="ECO:0000256" key="4">
    <source>
        <dbReference type="ARBA" id="ARBA00022989"/>
    </source>
</evidence>
<dbReference type="PANTHER" id="PTHR48140">
    <property type="entry name" value="FATTY ACID DESATURASE 4, CHLOROPLASTIC-RELATED"/>
    <property type="match status" value="1"/>
</dbReference>
<dbReference type="UniPathway" id="UPA00199"/>
<gene>
    <name evidence="9" type="ORF">Naga_100331g2</name>
</gene>
<evidence type="ECO:0000313" key="9">
    <source>
        <dbReference type="EMBL" id="EWM21272.1"/>
    </source>
</evidence>
<dbReference type="Proteomes" id="UP000019335">
    <property type="component" value="Unassembled WGS sequence"/>
</dbReference>
<dbReference type="GO" id="GO:0006631">
    <property type="term" value="P:fatty acid metabolic process"/>
    <property type="evidence" value="ECO:0007669"/>
    <property type="project" value="UniProtKB-UniPathway"/>
</dbReference>
<keyword evidence="4 7" id="KW-1133">Transmembrane helix</keyword>
<comment type="subcellular location">
    <subcellularLocation>
        <location evidence="1">Membrane</location>
        <topology evidence="1">Multi-pass membrane protein</topology>
    </subcellularLocation>
</comment>
<dbReference type="PANTHER" id="PTHR48140:SF1">
    <property type="entry name" value="FATTY ACID DESATURASE 4, CHLOROPLASTIC-RELATED"/>
    <property type="match status" value="1"/>
</dbReference>
<evidence type="ECO:0000256" key="7">
    <source>
        <dbReference type="SAM" id="Phobius"/>
    </source>
</evidence>
<evidence type="ECO:0000256" key="3">
    <source>
        <dbReference type="ARBA" id="ARBA00022692"/>
    </source>
</evidence>